<evidence type="ECO:0008006" key="5">
    <source>
        <dbReference type="Google" id="ProtNLM"/>
    </source>
</evidence>
<gene>
    <name evidence="3" type="ORF">M3P19_08745</name>
</gene>
<keyword evidence="2" id="KW-0472">Membrane</keyword>
<organism evidence="3 4">
    <name type="scientific">Flagellimonas spongiicola</name>
    <dbReference type="NCBI Taxonomy" id="2942208"/>
    <lineage>
        <taxon>Bacteria</taxon>
        <taxon>Pseudomonadati</taxon>
        <taxon>Bacteroidota</taxon>
        <taxon>Flavobacteriia</taxon>
        <taxon>Flavobacteriales</taxon>
        <taxon>Flavobacteriaceae</taxon>
        <taxon>Flagellimonas</taxon>
    </lineage>
</organism>
<accession>A0ABT0PS43</accession>
<evidence type="ECO:0000313" key="3">
    <source>
        <dbReference type="EMBL" id="MCL6274096.1"/>
    </source>
</evidence>
<comment type="caution">
    <text evidence="3">The sequence shown here is derived from an EMBL/GenBank/DDBJ whole genome shotgun (WGS) entry which is preliminary data.</text>
</comment>
<reference evidence="3 4" key="1">
    <citation type="submission" date="2022-05" db="EMBL/GenBank/DDBJ databases">
        <authorList>
            <person name="Park J.-S."/>
        </authorList>
    </citation>
    <scope>NUCLEOTIDE SEQUENCE [LARGE SCALE GENOMIC DNA]</scope>
    <source>
        <strain evidence="3 4">2012CJ35-5</strain>
    </source>
</reference>
<keyword evidence="2" id="KW-1133">Transmembrane helix</keyword>
<sequence>MELEYFEIWDLLILFLLLLITGMIGYIMGRKRKTKSEDNAVLQELKEENIRLAAELDNIQSKTSSATTANLDAAKTASDAISIPNEDTFNPEAAKSAFGKRVKENDLKIVEGIGPKIEGLFHNHGIKTWKALSEVSTVKCQEVLSSGGDRYRIHDPASWPMQAKMAYKGQWKELAKWQDKHLSGKF</sequence>
<proteinExistence type="predicted"/>
<keyword evidence="1" id="KW-0175">Coiled coil</keyword>
<dbReference type="RefSeq" id="WP_249657285.1">
    <property type="nucleotide sequence ID" value="NZ_JAMFMA010000002.1"/>
</dbReference>
<protein>
    <recommendedName>
        <fullName evidence="5">LSU ribosomal protein L21p</fullName>
    </recommendedName>
</protein>
<keyword evidence="2" id="KW-0812">Transmembrane</keyword>
<dbReference type="EMBL" id="JAMFMA010000002">
    <property type="protein sequence ID" value="MCL6274096.1"/>
    <property type="molecule type" value="Genomic_DNA"/>
</dbReference>
<feature type="coiled-coil region" evidence="1">
    <location>
        <begin position="35"/>
        <end position="62"/>
    </location>
</feature>
<evidence type="ECO:0000313" key="4">
    <source>
        <dbReference type="Proteomes" id="UP001203607"/>
    </source>
</evidence>
<feature type="transmembrane region" description="Helical" evidence="2">
    <location>
        <begin position="6"/>
        <end position="27"/>
    </location>
</feature>
<name>A0ABT0PS43_9FLAO</name>
<evidence type="ECO:0000256" key="2">
    <source>
        <dbReference type="SAM" id="Phobius"/>
    </source>
</evidence>
<evidence type="ECO:0000256" key="1">
    <source>
        <dbReference type="SAM" id="Coils"/>
    </source>
</evidence>
<dbReference type="Proteomes" id="UP001203607">
    <property type="component" value="Unassembled WGS sequence"/>
</dbReference>
<keyword evidence="4" id="KW-1185">Reference proteome</keyword>